<name>A0ABW6A3M7_9BACT</name>
<feature type="transmembrane region" description="Helical" evidence="5">
    <location>
        <begin position="56"/>
        <end position="77"/>
    </location>
</feature>
<dbReference type="InterPro" id="IPR002035">
    <property type="entry name" value="VWF_A"/>
</dbReference>
<keyword evidence="4 5" id="KW-0472">Membrane</keyword>
<keyword evidence="3 5" id="KW-1133">Transmembrane helix</keyword>
<gene>
    <name evidence="7" type="ORF">ACFS6H_06530</name>
</gene>
<evidence type="ECO:0000256" key="4">
    <source>
        <dbReference type="ARBA" id="ARBA00023136"/>
    </source>
</evidence>
<dbReference type="PROSITE" id="PS50234">
    <property type="entry name" value="VWFA"/>
    <property type="match status" value="1"/>
</dbReference>
<evidence type="ECO:0000256" key="2">
    <source>
        <dbReference type="ARBA" id="ARBA00022692"/>
    </source>
</evidence>
<keyword evidence="1" id="KW-1003">Cell membrane</keyword>
<dbReference type="PANTHER" id="PTHR22550:SF5">
    <property type="entry name" value="LEUCINE ZIPPER PROTEIN 4"/>
    <property type="match status" value="1"/>
</dbReference>
<dbReference type="SUPFAM" id="SSF53300">
    <property type="entry name" value="vWA-like"/>
    <property type="match status" value="1"/>
</dbReference>
<evidence type="ECO:0000256" key="3">
    <source>
        <dbReference type="ARBA" id="ARBA00022989"/>
    </source>
</evidence>
<dbReference type="RefSeq" id="WP_386096474.1">
    <property type="nucleotide sequence ID" value="NZ_JBHUOZ010000001.1"/>
</dbReference>
<protein>
    <submittedName>
        <fullName evidence="7">VWA domain-containing protein</fullName>
    </submittedName>
</protein>
<dbReference type="Proteomes" id="UP001597511">
    <property type="component" value="Unassembled WGS sequence"/>
</dbReference>
<dbReference type="InterPro" id="IPR036465">
    <property type="entry name" value="vWFA_dom_sf"/>
</dbReference>
<keyword evidence="2 5" id="KW-0812">Transmembrane</keyword>
<dbReference type="EMBL" id="JBHUOZ010000001">
    <property type="protein sequence ID" value="MFD2919362.1"/>
    <property type="molecule type" value="Genomic_DNA"/>
</dbReference>
<keyword evidence="8" id="KW-1185">Reference proteome</keyword>
<proteinExistence type="predicted"/>
<sequence length="332" mass="36675">MGFQFQYQQFIWLFGGIILLLLLFTGLQRWKKRSIRAMGEPGLVRSLMYNFSRSRYLLKFILVLLAFGIGVLAVMNLRKPGGPDGVNRKGIDIIFALDVSKSMLASDLAPSRLERAKQLIYRLMKEMPNDRIGLILFAGKAYLQMPLTHDHGSAQMFVASANPNAVAAQGTVIGDALKLSYEAFEASETRYKAVILLSDGEDHDPSALTQATDLATHGLMVNTVGIGSAQGAHITDAATGDIKKDEMGNPVITKLNEKELSDIARVTNGIYVQLQSSEQAAKQIQAQLAQIEQKVTGDISLMSFQTYFWWFAGAMLLLLIVELFIPETKKRA</sequence>
<dbReference type="PANTHER" id="PTHR22550">
    <property type="entry name" value="SPORE GERMINATION PROTEIN"/>
    <property type="match status" value="1"/>
</dbReference>
<dbReference type="SMART" id="SM00327">
    <property type="entry name" value="VWA"/>
    <property type="match status" value="1"/>
</dbReference>
<evidence type="ECO:0000256" key="1">
    <source>
        <dbReference type="ARBA" id="ARBA00022475"/>
    </source>
</evidence>
<dbReference type="InterPro" id="IPR050768">
    <property type="entry name" value="UPF0353/GerABKA_families"/>
</dbReference>
<evidence type="ECO:0000313" key="7">
    <source>
        <dbReference type="EMBL" id="MFD2919362.1"/>
    </source>
</evidence>
<feature type="transmembrane region" description="Helical" evidence="5">
    <location>
        <begin position="6"/>
        <end position="27"/>
    </location>
</feature>
<dbReference type="Pfam" id="PF13519">
    <property type="entry name" value="VWA_2"/>
    <property type="match status" value="1"/>
</dbReference>
<organism evidence="7 8">
    <name type="scientific">Terrimonas rubra</name>
    <dbReference type="NCBI Taxonomy" id="1035890"/>
    <lineage>
        <taxon>Bacteria</taxon>
        <taxon>Pseudomonadati</taxon>
        <taxon>Bacteroidota</taxon>
        <taxon>Chitinophagia</taxon>
        <taxon>Chitinophagales</taxon>
        <taxon>Chitinophagaceae</taxon>
        <taxon>Terrimonas</taxon>
    </lineage>
</organism>
<accession>A0ABW6A3M7</accession>
<reference evidence="8" key="1">
    <citation type="journal article" date="2019" name="Int. J. Syst. Evol. Microbiol.">
        <title>The Global Catalogue of Microorganisms (GCM) 10K type strain sequencing project: providing services to taxonomists for standard genome sequencing and annotation.</title>
        <authorList>
            <consortium name="The Broad Institute Genomics Platform"/>
            <consortium name="The Broad Institute Genome Sequencing Center for Infectious Disease"/>
            <person name="Wu L."/>
            <person name="Ma J."/>
        </authorList>
    </citation>
    <scope>NUCLEOTIDE SEQUENCE [LARGE SCALE GENOMIC DNA]</scope>
    <source>
        <strain evidence="8">KCTC 23299</strain>
    </source>
</reference>
<feature type="domain" description="VWFA" evidence="6">
    <location>
        <begin position="92"/>
        <end position="295"/>
    </location>
</feature>
<evidence type="ECO:0000259" key="6">
    <source>
        <dbReference type="PROSITE" id="PS50234"/>
    </source>
</evidence>
<feature type="transmembrane region" description="Helical" evidence="5">
    <location>
        <begin position="307"/>
        <end position="325"/>
    </location>
</feature>
<dbReference type="Gene3D" id="3.40.50.410">
    <property type="entry name" value="von Willebrand factor, type A domain"/>
    <property type="match status" value="1"/>
</dbReference>
<evidence type="ECO:0000256" key="5">
    <source>
        <dbReference type="SAM" id="Phobius"/>
    </source>
</evidence>
<evidence type="ECO:0000313" key="8">
    <source>
        <dbReference type="Proteomes" id="UP001597511"/>
    </source>
</evidence>
<comment type="caution">
    <text evidence="7">The sequence shown here is derived from an EMBL/GenBank/DDBJ whole genome shotgun (WGS) entry which is preliminary data.</text>
</comment>